<evidence type="ECO:0000313" key="2">
    <source>
        <dbReference type="Proteomes" id="UP001631969"/>
    </source>
</evidence>
<sequence>MGKTPDNVYWVNRRAAADRMAVIAGLGKTRKNSRTSPGRRGKRAPVKTVTLAYMLQQTGRKMEPFYRRVATDESYARRFCEALAESDLEKIEQMLKEASPKIGHTYPGTAGIGIFVGLPFGKPIEIYTNGTTLSPGTTQLTFQPEAFQRIARAILPLYHRFARYPVYTGKLARALQKKDPEAAVKLLRAVVRDEALRSMTVVDSGVILRFRFPFTRYTCLHMLTPDEV</sequence>
<gene>
    <name evidence="1" type="ORF">ACI1P1_17245</name>
</gene>
<comment type="caution">
    <text evidence="1">The sequence shown here is derived from an EMBL/GenBank/DDBJ whole genome shotgun (WGS) entry which is preliminary data.</text>
</comment>
<protein>
    <submittedName>
        <fullName evidence="1">Uncharacterized protein</fullName>
    </submittedName>
</protein>
<proteinExistence type="predicted"/>
<dbReference type="Proteomes" id="UP001631969">
    <property type="component" value="Unassembled WGS sequence"/>
</dbReference>
<evidence type="ECO:0000313" key="1">
    <source>
        <dbReference type="EMBL" id="MFM9330046.1"/>
    </source>
</evidence>
<accession>A0ACC7P270</accession>
<organism evidence="1 2">
    <name type="scientific">Paenibacillus mesotrionivorans</name>
    <dbReference type="NCBI Taxonomy" id="3160968"/>
    <lineage>
        <taxon>Bacteria</taxon>
        <taxon>Bacillati</taxon>
        <taxon>Bacillota</taxon>
        <taxon>Bacilli</taxon>
        <taxon>Bacillales</taxon>
        <taxon>Paenibacillaceae</taxon>
        <taxon>Paenibacillus</taxon>
    </lineage>
</organism>
<reference evidence="1" key="1">
    <citation type="submission" date="2024-12" db="EMBL/GenBank/DDBJ databases">
        <authorList>
            <person name="Wu N."/>
        </authorList>
    </citation>
    <scope>NUCLEOTIDE SEQUENCE</scope>
    <source>
        <strain evidence="1">P15</strain>
    </source>
</reference>
<dbReference type="EMBL" id="JBJURJ010000011">
    <property type="protein sequence ID" value="MFM9330046.1"/>
    <property type="molecule type" value="Genomic_DNA"/>
</dbReference>
<name>A0ACC7P270_9BACL</name>
<keyword evidence="2" id="KW-1185">Reference proteome</keyword>